<dbReference type="InterPro" id="IPR000679">
    <property type="entry name" value="Znf_GATA"/>
</dbReference>
<reference evidence="12 13" key="1">
    <citation type="journal article" date="2015" name="Environ. Microbiol.">
        <title>Metagenome sequence of Elaphomyces granulatus from sporocarp tissue reveals Ascomycota ectomycorrhizal fingerprints of genome expansion and a Proteobacteria-rich microbiome.</title>
        <authorList>
            <person name="Quandt C.A."/>
            <person name="Kohler A."/>
            <person name="Hesse C.N."/>
            <person name="Sharpton T.J."/>
            <person name="Martin F."/>
            <person name="Spatafora J.W."/>
        </authorList>
    </citation>
    <scope>NUCLEOTIDE SEQUENCE [LARGE SCALE GENOMIC DNA]</scope>
    <source>
        <strain evidence="12 13">OSC145934</strain>
    </source>
</reference>
<dbReference type="Gene3D" id="3.30.50.10">
    <property type="entry name" value="Erythroid Transcription Factor GATA-1, subunit A"/>
    <property type="match status" value="2"/>
</dbReference>
<dbReference type="SUPFAM" id="SSF57716">
    <property type="entry name" value="Glucocorticoid receptor-like (DNA-binding domain)"/>
    <property type="match status" value="2"/>
</dbReference>
<evidence type="ECO:0000256" key="2">
    <source>
        <dbReference type="ARBA" id="ARBA00022723"/>
    </source>
</evidence>
<evidence type="ECO:0000256" key="5">
    <source>
        <dbReference type="ARBA" id="ARBA00022833"/>
    </source>
</evidence>
<dbReference type="GO" id="GO:0008270">
    <property type="term" value="F:zinc ion binding"/>
    <property type="evidence" value="ECO:0007669"/>
    <property type="project" value="UniProtKB-KW"/>
</dbReference>
<feature type="compositionally biased region" description="Polar residues" evidence="10">
    <location>
        <begin position="212"/>
        <end position="222"/>
    </location>
</feature>
<gene>
    <name evidence="12" type="ORF">Egran_01000</name>
</gene>
<proteinExistence type="predicted"/>
<feature type="region of interest" description="Disordered" evidence="10">
    <location>
        <begin position="373"/>
        <end position="555"/>
    </location>
</feature>
<feature type="compositionally biased region" description="Low complexity" evidence="10">
    <location>
        <begin position="502"/>
        <end position="518"/>
    </location>
</feature>
<keyword evidence="3" id="KW-0677">Repeat</keyword>
<dbReference type="GO" id="GO:0045944">
    <property type="term" value="P:positive regulation of transcription by RNA polymerase II"/>
    <property type="evidence" value="ECO:0007669"/>
    <property type="project" value="TreeGrafter"/>
</dbReference>
<dbReference type="GO" id="GO:0034757">
    <property type="term" value="P:negative regulation of iron ion transport"/>
    <property type="evidence" value="ECO:0007669"/>
    <property type="project" value="UniProtKB-ARBA"/>
</dbReference>
<feature type="region of interest" description="Disordered" evidence="10">
    <location>
        <begin position="305"/>
        <end position="343"/>
    </location>
</feature>
<feature type="compositionally biased region" description="Basic and acidic residues" evidence="10">
    <location>
        <begin position="533"/>
        <end position="555"/>
    </location>
</feature>
<comment type="caution">
    <text evidence="12">The sequence shown here is derived from an EMBL/GenBank/DDBJ whole genome shotgun (WGS) entry which is preliminary data.</text>
</comment>
<feature type="region of interest" description="Disordered" evidence="10">
    <location>
        <begin position="212"/>
        <end position="247"/>
    </location>
</feature>
<dbReference type="AlphaFoldDB" id="A0A232M4H0"/>
<evidence type="ECO:0000256" key="10">
    <source>
        <dbReference type="SAM" id="MobiDB-lite"/>
    </source>
</evidence>
<keyword evidence="13" id="KW-1185">Reference proteome</keyword>
<dbReference type="PRINTS" id="PR00619">
    <property type="entry name" value="GATAZNFINGER"/>
</dbReference>
<dbReference type="PROSITE" id="PS50114">
    <property type="entry name" value="GATA_ZN_FINGER_2"/>
    <property type="match status" value="2"/>
</dbReference>
<name>A0A232M4H0_9EURO</name>
<dbReference type="InterPro" id="IPR039355">
    <property type="entry name" value="Transcription_factor_GATA"/>
</dbReference>
<dbReference type="Pfam" id="PF00320">
    <property type="entry name" value="GATA"/>
    <property type="match status" value="2"/>
</dbReference>
<comment type="subcellular location">
    <subcellularLocation>
        <location evidence="1">Nucleus</location>
    </subcellularLocation>
</comment>
<feature type="compositionally biased region" description="Low complexity" evidence="10">
    <location>
        <begin position="424"/>
        <end position="439"/>
    </location>
</feature>
<keyword evidence="8" id="KW-0539">Nucleus</keyword>
<feature type="compositionally biased region" description="Polar residues" evidence="10">
    <location>
        <begin position="412"/>
        <end position="423"/>
    </location>
</feature>
<evidence type="ECO:0000259" key="11">
    <source>
        <dbReference type="PROSITE" id="PS50114"/>
    </source>
</evidence>
<protein>
    <recommendedName>
        <fullName evidence="11">GATA-type domain-containing protein</fullName>
    </recommendedName>
</protein>
<dbReference type="SMART" id="SM00401">
    <property type="entry name" value="ZnF_GATA"/>
    <property type="match status" value="2"/>
</dbReference>
<dbReference type="GO" id="GO:0005634">
    <property type="term" value="C:nucleus"/>
    <property type="evidence" value="ECO:0007669"/>
    <property type="project" value="UniProtKB-SubCell"/>
</dbReference>
<dbReference type="GO" id="GO:0000978">
    <property type="term" value="F:RNA polymerase II cis-regulatory region sequence-specific DNA binding"/>
    <property type="evidence" value="ECO:0007669"/>
    <property type="project" value="TreeGrafter"/>
</dbReference>
<dbReference type="FunFam" id="3.30.50.10:FF:000007">
    <property type="entry name" value="Nitrogen regulatory AreA, N-terminal"/>
    <property type="match status" value="1"/>
</dbReference>
<keyword evidence="7" id="KW-0804">Transcription</keyword>
<feature type="compositionally biased region" description="Low complexity" evidence="10">
    <location>
        <begin position="317"/>
        <end position="339"/>
    </location>
</feature>
<keyword evidence="5" id="KW-0862">Zinc</keyword>
<evidence type="ECO:0000313" key="13">
    <source>
        <dbReference type="Proteomes" id="UP000243515"/>
    </source>
</evidence>
<feature type="domain" description="GATA-type" evidence="11">
    <location>
        <begin position="82"/>
        <end position="124"/>
    </location>
</feature>
<evidence type="ECO:0000256" key="4">
    <source>
        <dbReference type="ARBA" id="ARBA00022771"/>
    </source>
</evidence>
<evidence type="ECO:0000256" key="3">
    <source>
        <dbReference type="ARBA" id="ARBA00022737"/>
    </source>
</evidence>
<dbReference type="Proteomes" id="UP000243515">
    <property type="component" value="Unassembled WGS sequence"/>
</dbReference>
<dbReference type="GO" id="GO:0006879">
    <property type="term" value="P:intracellular iron ion homeostasis"/>
    <property type="evidence" value="ECO:0007669"/>
    <property type="project" value="UniProtKB-ARBA"/>
</dbReference>
<evidence type="ECO:0000256" key="7">
    <source>
        <dbReference type="ARBA" id="ARBA00023163"/>
    </source>
</evidence>
<evidence type="ECO:0000313" key="12">
    <source>
        <dbReference type="EMBL" id="OXV11238.1"/>
    </source>
</evidence>
<feature type="domain" description="GATA-type" evidence="11">
    <location>
        <begin position="259"/>
        <end position="306"/>
    </location>
</feature>
<dbReference type="PROSITE" id="PS00344">
    <property type="entry name" value="GATA_ZN_FINGER_1"/>
    <property type="match status" value="2"/>
</dbReference>
<keyword evidence="6" id="KW-0805">Transcription regulation</keyword>
<feature type="region of interest" description="Disordered" evidence="10">
    <location>
        <begin position="123"/>
        <end position="176"/>
    </location>
</feature>
<accession>A0A232M4H0</accession>
<evidence type="ECO:0000256" key="8">
    <source>
        <dbReference type="ARBA" id="ARBA00023242"/>
    </source>
</evidence>
<dbReference type="PANTHER" id="PTHR10071:SF335">
    <property type="entry name" value="IRON-SENSING TRANSCRIPTIONAL REPRESSOR-RELATED"/>
    <property type="match status" value="1"/>
</dbReference>
<dbReference type="PANTHER" id="PTHR10071">
    <property type="entry name" value="TRANSCRIPTION FACTOR GATA FAMILY MEMBER"/>
    <property type="match status" value="1"/>
</dbReference>
<organism evidence="12 13">
    <name type="scientific">Elaphomyces granulatus</name>
    <dbReference type="NCBI Taxonomy" id="519963"/>
    <lineage>
        <taxon>Eukaryota</taxon>
        <taxon>Fungi</taxon>
        <taxon>Dikarya</taxon>
        <taxon>Ascomycota</taxon>
        <taxon>Pezizomycotina</taxon>
        <taxon>Eurotiomycetes</taxon>
        <taxon>Eurotiomycetidae</taxon>
        <taxon>Eurotiales</taxon>
        <taxon>Elaphomycetaceae</taxon>
        <taxon>Elaphomyces</taxon>
    </lineage>
</organism>
<keyword evidence="4 9" id="KW-0863">Zinc-finger</keyword>
<dbReference type="OrthoDB" id="515401at2759"/>
<evidence type="ECO:0000256" key="6">
    <source>
        <dbReference type="ARBA" id="ARBA00023015"/>
    </source>
</evidence>
<evidence type="ECO:0000256" key="1">
    <source>
        <dbReference type="ARBA" id="ARBA00004123"/>
    </source>
</evidence>
<sequence length="569" mass="60554">MRHPSAEDLDAAEQLLSSARGRQAYSFDLQQEVTTTRDDRRQAWSEGPRVEMDMTAEGLAQYEMDESPFCRQSPKSQGKDASFWGHSCSNCGTKSTPLWRRSPAGEMICNACGLYLKARNVSRPTKRNRLQPRSGGDTPQADKPIRRSASPVPEQGNGVPEPPAAPSPGDGGPGTSFGSCPGGGNCNGTGGAEGCDGCPAFNNRVYKSASRATSAAQPSWPQATGLAGGQEGHEGFGLSGDSVAPPVSSQEAGSLLVACQNCETTVTPLWRRDENGHPICNACGLYYKLHGCFRPSTMKKTIIKRRKRVVPALRDQSPSGAMKSSPGSSTSPEASPGASVPNLEDQHRYLGCEIVNDGRPLSAGRISPQAVQHSLTITPPPPPVDFTGYSSNSISLPHHPPPPPRLLKPDGMNSSGQPPNAQFSRRSTSPRAAPSPMAAGNTKKRTIAEATSMDAVPIPAALEQGSNQLPPIISSPNPAPPARLSSISSLLNHADVPETSRLDPSLSPLSRPPQRYSPSPIPHPPSGPVRNTADIDNHKAERRAQLKREAEEMREALKAKERELAELES</sequence>
<feature type="region of interest" description="Disordered" evidence="10">
    <location>
        <begin position="27"/>
        <end position="51"/>
    </location>
</feature>
<dbReference type="CDD" id="cd00202">
    <property type="entry name" value="ZnF_GATA"/>
    <property type="match status" value="2"/>
</dbReference>
<feature type="compositionally biased region" description="Basic and acidic residues" evidence="10">
    <location>
        <begin position="35"/>
        <end position="51"/>
    </location>
</feature>
<dbReference type="GO" id="GO:0000122">
    <property type="term" value="P:negative regulation of transcription by RNA polymerase II"/>
    <property type="evidence" value="ECO:0007669"/>
    <property type="project" value="TreeGrafter"/>
</dbReference>
<keyword evidence="2" id="KW-0479">Metal-binding</keyword>
<dbReference type="InterPro" id="IPR013088">
    <property type="entry name" value="Znf_NHR/GATA"/>
</dbReference>
<dbReference type="FunFam" id="3.30.50.10:FF:000039">
    <property type="entry name" value="Siderophore transcription factor SreA"/>
    <property type="match status" value="1"/>
</dbReference>
<evidence type="ECO:0000256" key="9">
    <source>
        <dbReference type="PROSITE-ProRule" id="PRU00094"/>
    </source>
</evidence>
<dbReference type="GO" id="GO:0000981">
    <property type="term" value="F:DNA-binding transcription factor activity, RNA polymerase II-specific"/>
    <property type="evidence" value="ECO:0007669"/>
    <property type="project" value="TreeGrafter"/>
</dbReference>
<feature type="compositionally biased region" description="Gly residues" evidence="10">
    <location>
        <begin position="226"/>
        <end position="238"/>
    </location>
</feature>
<dbReference type="EMBL" id="NPHW01002547">
    <property type="protein sequence ID" value="OXV11238.1"/>
    <property type="molecule type" value="Genomic_DNA"/>
</dbReference>